<dbReference type="EMBL" id="JAGTXO010000007">
    <property type="protein sequence ID" value="KAG8466960.1"/>
    <property type="molecule type" value="Genomic_DNA"/>
</dbReference>
<evidence type="ECO:0000256" key="1">
    <source>
        <dbReference type="SAM" id="Phobius"/>
    </source>
</evidence>
<evidence type="ECO:0000313" key="3">
    <source>
        <dbReference type="Proteomes" id="UP000751190"/>
    </source>
</evidence>
<protein>
    <submittedName>
        <fullName evidence="2">Uncharacterized protein</fullName>
    </submittedName>
</protein>
<feature type="transmembrane region" description="Helical" evidence="1">
    <location>
        <begin position="187"/>
        <end position="206"/>
    </location>
</feature>
<name>A0A8J5XWX9_DIALT</name>
<keyword evidence="1" id="KW-0472">Membrane</keyword>
<comment type="caution">
    <text evidence="2">The sequence shown here is derived from an EMBL/GenBank/DDBJ whole genome shotgun (WGS) entry which is preliminary data.</text>
</comment>
<feature type="transmembrane region" description="Helical" evidence="1">
    <location>
        <begin position="81"/>
        <end position="109"/>
    </location>
</feature>
<keyword evidence="3" id="KW-1185">Reference proteome</keyword>
<feature type="transmembrane region" description="Helical" evidence="1">
    <location>
        <begin position="213"/>
        <end position="236"/>
    </location>
</feature>
<reference evidence="2" key="1">
    <citation type="submission" date="2021-05" db="EMBL/GenBank/DDBJ databases">
        <title>The genome of the haptophyte Pavlova lutheri (Diacronema luteri, Pavlovales) - a model for lipid biosynthesis in eukaryotic algae.</title>
        <authorList>
            <person name="Hulatt C.J."/>
            <person name="Posewitz M.C."/>
        </authorList>
    </citation>
    <scope>NUCLEOTIDE SEQUENCE</scope>
    <source>
        <strain evidence="2">NIVA-4/92</strain>
    </source>
</reference>
<evidence type="ECO:0000313" key="2">
    <source>
        <dbReference type="EMBL" id="KAG8466960.1"/>
    </source>
</evidence>
<gene>
    <name evidence="2" type="ORF">KFE25_008339</name>
</gene>
<dbReference type="OMA" id="CSAYAVA"/>
<accession>A0A8J5XWX9</accession>
<feature type="transmembrane region" description="Helical" evidence="1">
    <location>
        <begin position="115"/>
        <end position="144"/>
    </location>
</feature>
<dbReference type="AlphaFoldDB" id="A0A8J5XWX9"/>
<keyword evidence="1" id="KW-0812">Transmembrane</keyword>
<sequence length="284" mass="30640">MSVAACRAIWVVATVGSLRALALVERASLTAAPPPPSLALLAFRATAAAAWVATLVDSYADTRGLEITHRGRVVTVRHSGRFVTFTLWCNCVFACYWLSATACSAYAVADGDAPAWLSALSLLLWEVAFPLSWLVAAVVSYVLIPVAAKREPAKVEILLRWRPQFLHNGYVLAAALEALLARPPMVWSHLPLMVLFGMTYIAFAWLMHARLRVYAYIFIDPTFSWAPVAYVALMLASTGCFAGCCALTQHLGETQAPRATGAAMLAAALGTCTWRAPVAARSKL</sequence>
<dbReference type="OrthoDB" id="2103587at2759"/>
<keyword evidence="1" id="KW-1133">Transmembrane helix</keyword>
<dbReference type="Proteomes" id="UP000751190">
    <property type="component" value="Unassembled WGS sequence"/>
</dbReference>
<organism evidence="2 3">
    <name type="scientific">Diacronema lutheri</name>
    <name type="common">Unicellular marine alga</name>
    <name type="synonym">Monochrysis lutheri</name>
    <dbReference type="NCBI Taxonomy" id="2081491"/>
    <lineage>
        <taxon>Eukaryota</taxon>
        <taxon>Haptista</taxon>
        <taxon>Haptophyta</taxon>
        <taxon>Pavlovophyceae</taxon>
        <taxon>Pavlovales</taxon>
        <taxon>Pavlovaceae</taxon>
        <taxon>Diacronema</taxon>
    </lineage>
</organism>
<proteinExistence type="predicted"/>